<evidence type="ECO:0000313" key="2">
    <source>
        <dbReference type="Proteomes" id="UP001189429"/>
    </source>
</evidence>
<organism evidence="1 2">
    <name type="scientific">Prorocentrum cordatum</name>
    <dbReference type="NCBI Taxonomy" id="2364126"/>
    <lineage>
        <taxon>Eukaryota</taxon>
        <taxon>Sar</taxon>
        <taxon>Alveolata</taxon>
        <taxon>Dinophyceae</taxon>
        <taxon>Prorocentrales</taxon>
        <taxon>Prorocentraceae</taxon>
        <taxon>Prorocentrum</taxon>
    </lineage>
</organism>
<accession>A0ABN9X360</accession>
<evidence type="ECO:0000313" key="1">
    <source>
        <dbReference type="EMBL" id="CAK0892377.1"/>
    </source>
</evidence>
<name>A0ABN9X360_9DINO</name>
<sequence>MAAWGGLVPRQRRRGAAAGPASTPGLHMLARCAEAYVEDSGYLGAVDALEAVSEACAWAEARGRDWLFLARLEELGAGERELRWREGAAAHLRHHFDARLLRRCAGAAPEEEAAGGSGGPGGGREPLEGALCRYLRWRAAPCGGGLSLLPPAAPAPDEVRVVSTSGDLAAGVQRGAPPAASSRPMLNDLMFRKRPIAQG</sequence>
<keyword evidence="2" id="KW-1185">Reference proteome</keyword>
<dbReference type="EMBL" id="CAUYUJ010019607">
    <property type="protein sequence ID" value="CAK0892377.1"/>
    <property type="molecule type" value="Genomic_DNA"/>
</dbReference>
<reference evidence="1" key="1">
    <citation type="submission" date="2023-10" db="EMBL/GenBank/DDBJ databases">
        <authorList>
            <person name="Chen Y."/>
            <person name="Shah S."/>
            <person name="Dougan E. K."/>
            <person name="Thang M."/>
            <person name="Chan C."/>
        </authorList>
    </citation>
    <scope>NUCLEOTIDE SEQUENCE [LARGE SCALE GENOMIC DNA]</scope>
</reference>
<comment type="caution">
    <text evidence="1">The sequence shown here is derived from an EMBL/GenBank/DDBJ whole genome shotgun (WGS) entry which is preliminary data.</text>
</comment>
<protein>
    <submittedName>
        <fullName evidence="1">Uncharacterized protein</fullName>
    </submittedName>
</protein>
<dbReference type="Proteomes" id="UP001189429">
    <property type="component" value="Unassembled WGS sequence"/>
</dbReference>
<gene>
    <name evidence="1" type="ORF">PCOR1329_LOCUS72059</name>
</gene>
<proteinExistence type="predicted"/>